<dbReference type="EMBL" id="CP011452">
    <property type="protein sequence ID" value="AKH42312.1"/>
    <property type="molecule type" value="Genomic_DNA"/>
</dbReference>
<dbReference type="Proteomes" id="UP000034392">
    <property type="component" value="Chromosome"/>
</dbReference>
<name>A0A0F7KSR3_9SPHN</name>
<protein>
    <submittedName>
        <fullName evidence="1">Uncharacterized protein</fullName>
    </submittedName>
</protein>
<reference evidence="1" key="1">
    <citation type="submission" date="2015-05" db="EMBL/GenBank/DDBJ databases">
        <title>The complete genome of Altererythrobacter atlanticus strain 26DY36.</title>
        <authorList>
            <person name="Wu Y.-H."/>
            <person name="Cheng H."/>
            <person name="Wu X.-W."/>
        </authorList>
    </citation>
    <scope>NUCLEOTIDE SEQUENCE [LARGE SCALE GENOMIC DNA]</scope>
    <source>
        <strain evidence="1">26DY36</strain>
    </source>
</reference>
<evidence type="ECO:0000313" key="1">
    <source>
        <dbReference type="EMBL" id="AKH42312.1"/>
    </source>
</evidence>
<gene>
    <name evidence="1" type="ORF">WYH_01267</name>
</gene>
<organism evidence="1 2">
    <name type="scientific">Croceibacterium atlanticum</name>
    <dbReference type="NCBI Taxonomy" id="1267766"/>
    <lineage>
        <taxon>Bacteria</taxon>
        <taxon>Pseudomonadati</taxon>
        <taxon>Pseudomonadota</taxon>
        <taxon>Alphaproteobacteria</taxon>
        <taxon>Sphingomonadales</taxon>
        <taxon>Erythrobacteraceae</taxon>
        <taxon>Croceibacterium</taxon>
    </lineage>
</organism>
<dbReference type="RefSeq" id="WP_046903156.1">
    <property type="nucleotide sequence ID" value="NZ_CP011452.2"/>
</dbReference>
<dbReference type="STRING" id="1267766.WYH_01267"/>
<dbReference type="AlphaFoldDB" id="A0A0F7KSR3"/>
<evidence type="ECO:0000313" key="2">
    <source>
        <dbReference type="Proteomes" id="UP000034392"/>
    </source>
</evidence>
<dbReference type="PATRIC" id="fig|1267766.3.peg.1277"/>
<keyword evidence="2" id="KW-1185">Reference proteome</keyword>
<dbReference type="KEGG" id="aay:WYH_01267"/>
<sequence length="167" mass="17710">MDFKRILLISAMMVPATACTTAPDSYPSLAIREVERVQGTAQPVESVPWSPEPLAQATLDDAAQLAEDAAEAHRQFQIMAARVASGGNGRLSAEAGSDSWARAQLALASLEASRSRTLVALASLDRLYVTAAVEGAELEQIAGLHRQVSALAEEEDAAIARLEAQLR</sequence>
<dbReference type="OrthoDB" id="7505503at2"/>
<accession>A0A0F7KSR3</accession>
<proteinExistence type="predicted"/>